<dbReference type="InterPro" id="IPR011765">
    <property type="entry name" value="Pept_M16_N"/>
</dbReference>
<dbReference type="FunFam" id="3.30.830.10:FF:000009">
    <property type="entry name" value="Presequence protease, mitochondrial"/>
    <property type="match status" value="1"/>
</dbReference>
<keyword evidence="3" id="KW-0479">Metal-binding</keyword>
<name>A0A7K3NLK5_9BACT</name>
<dbReference type="GO" id="GO:0046872">
    <property type="term" value="F:metal ion binding"/>
    <property type="evidence" value="ECO:0007669"/>
    <property type="project" value="UniProtKB-KW"/>
</dbReference>
<dbReference type="Proteomes" id="UP000469724">
    <property type="component" value="Unassembled WGS sequence"/>
</dbReference>
<dbReference type="InterPro" id="IPR007863">
    <property type="entry name" value="Peptidase_M16_C"/>
</dbReference>
<evidence type="ECO:0000259" key="7">
    <source>
        <dbReference type="SMART" id="SM01264"/>
    </source>
</evidence>
<keyword evidence="5" id="KW-0862">Zinc</keyword>
<evidence type="ECO:0000256" key="1">
    <source>
        <dbReference type="ARBA" id="ARBA00001947"/>
    </source>
</evidence>
<dbReference type="RefSeq" id="WP_163302108.1">
    <property type="nucleotide sequence ID" value="NZ_JAAGRQ010000035.1"/>
</dbReference>
<protein>
    <submittedName>
        <fullName evidence="8">Peptidase M16</fullName>
    </submittedName>
</protein>
<dbReference type="SMART" id="SM01264">
    <property type="entry name" value="M16C_associated"/>
    <property type="match status" value="1"/>
</dbReference>
<dbReference type="Pfam" id="PF00675">
    <property type="entry name" value="Peptidase_M16"/>
    <property type="match status" value="1"/>
</dbReference>
<dbReference type="GO" id="GO:0004222">
    <property type="term" value="F:metalloendopeptidase activity"/>
    <property type="evidence" value="ECO:0007669"/>
    <property type="project" value="TreeGrafter"/>
</dbReference>
<dbReference type="GO" id="GO:0016485">
    <property type="term" value="P:protein processing"/>
    <property type="evidence" value="ECO:0007669"/>
    <property type="project" value="TreeGrafter"/>
</dbReference>
<keyword evidence="9" id="KW-1185">Reference proteome</keyword>
<keyword evidence="6" id="KW-0482">Metalloprotease</keyword>
<organism evidence="8 9">
    <name type="scientific">Desulfolutivibrio sulfodismutans</name>
    <dbReference type="NCBI Taxonomy" id="63561"/>
    <lineage>
        <taxon>Bacteria</taxon>
        <taxon>Pseudomonadati</taxon>
        <taxon>Thermodesulfobacteriota</taxon>
        <taxon>Desulfovibrionia</taxon>
        <taxon>Desulfovibrionales</taxon>
        <taxon>Desulfovibrionaceae</taxon>
        <taxon>Desulfolutivibrio</taxon>
    </lineage>
</organism>
<dbReference type="EMBL" id="JAAGRQ010000035">
    <property type="protein sequence ID" value="NDY57062.1"/>
    <property type="molecule type" value="Genomic_DNA"/>
</dbReference>
<evidence type="ECO:0000313" key="8">
    <source>
        <dbReference type="EMBL" id="NDY57062.1"/>
    </source>
</evidence>
<keyword evidence="2" id="KW-0645">Protease</keyword>
<dbReference type="InterPro" id="IPR013578">
    <property type="entry name" value="Peptidase_M16C_assoc"/>
</dbReference>
<dbReference type="SUPFAM" id="SSF63411">
    <property type="entry name" value="LuxS/MPP-like metallohydrolase"/>
    <property type="match status" value="4"/>
</dbReference>
<comment type="caution">
    <text evidence="8">The sequence shown here is derived from an EMBL/GenBank/DDBJ whole genome shotgun (WGS) entry which is preliminary data.</text>
</comment>
<evidence type="ECO:0000313" key="9">
    <source>
        <dbReference type="Proteomes" id="UP000469724"/>
    </source>
</evidence>
<evidence type="ECO:0000256" key="2">
    <source>
        <dbReference type="ARBA" id="ARBA00022670"/>
    </source>
</evidence>
<keyword evidence="4" id="KW-0378">Hydrolase</keyword>
<dbReference type="FunFam" id="3.30.830.10:FF:000034">
    <property type="entry name" value="presequence protease 1, chloroplastic/mitochondrial"/>
    <property type="match status" value="1"/>
</dbReference>
<dbReference type="InterPro" id="IPR011249">
    <property type="entry name" value="Metalloenz_LuxS/M16"/>
</dbReference>
<gene>
    <name evidence="8" type="ORF">G3N56_09935</name>
</gene>
<dbReference type="PANTHER" id="PTHR43016:SF13">
    <property type="entry name" value="PRESEQUENCE PROTEASE, MITOCHONDRIAL"/>
    <property type="match status" value="1"/>
</dbReference>
<dbReference type="InterPro" id="IPR055130">
    <property type="entry name" value="PreP_C"/>
</dbReference>
<reference evidence="8 9" key="1">
    <citation type="submission" date="2020-02" db="EMBL/GenBank/DDBJ databases">
        <title>Comparative genomics of sulfur disproportionating microorganisms.</title>
        <authorList>
            <person name="Ward L.M."/>
            <person name="Bertran E."/>
            <person name="Johnston D.T."/>
        </authorList>
    </citation>
    <scope>NUCLEOTIDE SEQUENCE [LARGE SCALE GENOMIC DNA]</scope>
    <source>
        <strain evidence="8 9">DSM 3696</strain>
    </source>
</reference>
<dbReference type="Gene3D" id="3.30.830.10">
    <property type="entry name" value="Metalloenzyme, LuxS/M16 peptidase-like"/>
    <property type="match status" value="4"/>
</dbReference>
<feature type="domain" description="Peptidase M16C associated" evidence="7">
    <location>
        <begin position="456"/>
        <end position="708"/>
    </location>
</feature>
<dbReference type="PANTHER" id="PTHR43016">
    <property type="entry name" value="PRESEQUENCE PROTEASE"/>
    <property type="match status" value="1"/>
</dbReference>
<dbReference type="AlphaFoldDB" id="A0A7K3NLK5"/>
<dbReference type="Pfam" id="PF22516">
    <property type="entry name" value="PreP_C"/>
    <property type="match status" value="1"/>
</dbReference>
<sequence length="971" mass="106336">MSNAPGFTRIFTRTIPEYDATAVFYRHDATGAEILSISRDDENKVFGVTLRTPPADSTGLPHILEHSVLCGSRKYPVKEPFVELLKGSLQTFLNAFTYPDKTCYPVASANLQDFYNLVDVYLDAVFFPLIPEHVFLQEGWHYEVDESGALRRMGVVLNEMKGAYSSPDSVLSEYSQRLLFPDTTYGVDSGGDPRVIPRLTYEAFREFHRRYYHPGNARFFFYGDDDPAKRLELIAPYLDAFAPQATDSAVADQPPFPEPRLARMPYAAGQDEAAKGFVTINWLLHGAQDPETALVLEILEHILIGMSSSPLRKALIDSGLGEDLAGGGLEAELKQMSFSTGLKGIDPEDASRVEELVLSTLNGLVRDGIEAEAVEAAVNSLEFALRENNTGSFPRGLSLMLRALTTWLHGGDPLERVCFEAPLAAVKERLARGERVFEAAIATFFLENPHRLTLVLTPDPELGARTEAEEAAELAEKARELGPEGLARAAKAQASLRQVHDTPDSPEALAMIPRLGVSDLPAENKILPTEAGEAAGASVLFHDLQTSGIVYLELGLDIAGVPEDLLPLVPFFGRGLLETGTAREDFVSLTRRIARKTGGIGRDVFLTSIKDRPADREAASRLFVRGKATMDKVGDFLGILADVLGSARLDNRERLSQMALEAKARAERRLAPSGHAAASSRLRARFGRAGWAAERMRGVEHLFFLRKLCARIQDDWDGVARDLARLRDIVITKGGAVANVTLDAERFAAFRPALAELLDRLPAGSTPPAVWEPRELPRQEGIVIPAQVNFVGLCVDLAKAGYVFHGSSMVASRHLRMGYLWDRVRVRGGAYGAFCALDRLAGPMTFVSYRDPGTLRTLEVFREAGNYLRSVDLSADEMEQAIVGAIGDLDAYMLPDAQGNAAMGRILAGDDEPGRERMRREILATTLDDFRHFGEILSKAMEDAHVVALGSREALAAMQAELPAMVMTTAL</sequence>
<proteinExistence type="predicted"/>
<evidence type="ECO:0000256" key="6">
    <source>
        <dbReference type="ARBA" id="ARBA00023049"/>
    </source>
</evidence>
<dbReference type="Pfam" id="PF08367">
    <property type="entry name" value="M16C_assoc"/>
    <property type="match status" value="1"/>
</dbReference>
<evidence type="ECO:0000256" key="5">
    <source>
        <dbReference type="ARBA" id="ARBA00022833"/>
    </source>
</evidence>
<dbReference type="Pfam" id="PF05193">
    <property type="entry name" value="Peptidase_M16_C"/>
    <property type="match status" value="1"/>
</dbReference>
<accession>A0A7K3NLK5</accession>
<evidence type="ECO:0000256" key="4">
    <source>
        <dbReference type="ARBA" id="ARBA00022801"/>
    </source>
</evidence>
<comment type="cofactor">
    <cofactor evidence="1">
        <name>Zn(2+)</name>
        <dbReference type="ChEBI" id="CHEBI:29105"/>
    </cofactor>
</comment>
<evidence type="ECO:0000256" key="3">
    <source>
        <dbReference type="ARBA" id="ARBA00022723"/>
    </source>
</evidence>